<organism evidence="8 9">
    <name type="scientific">Acinetobacter guillouiae</name>
    <name type="common">Acinetobacter genomosp. 11</name>
    <dbReference type="NCBI Taxonomy" id="106649"/>
    <lineage>
        <taxon>Bacteria</taxon>
        <taxon>Pseudomonadati</taxon>
        <taxon>Pseudomonadota</taxon>
        <taxon>Gammaproteobacteria</taxon>
        <taxon>Moraxellales</taxon>
        <taxon>Moraxellaceae</taxon>
        <taxon>Acinetobacter</taxon>
    </lineage>
</organism>
<dbReference type="CDD" id="cd07185">
    <property type="entry name" value="OmpA_C-like"/>
    <property type="match status" value="1"/>
</dbReference>
<feature type="transmembrane region" description="Helical" evidence="6">
    <location>
        <begin position="202"/>
        <end position="220"/>
    </location>
</feature>
<accession>A0A8X8GLX9</accession>
<evidence type="ECO:0000256" key="6">
    <source>
        <dbReference type="SAM" id="Phobius"/>
    </source>
</evidence>
<keyword evidence="6" id="KW-0812">Transmembrane</keyword>
<dbReference type="PRINTS" id="PR01021">
    <property type="entry name" value="OMPADOMAIN"/>
</dbReference>
<dbReference type="InterPro" id="IPR006665">
    <property type="entry name" value="OmpA-like"/>
</dbReference>
<evidence type="ECO:0000259" key="7">
    <source>
        <dbReference type="PROSITE" id="PS51123"/>
    </source>
</evidence>
<dbReference type="InterPro" id="IPR050330">
    <property type="entry name" value="Bact_OuterMem_StrucFunc"/>
</dbReference>
<proteinExistence type="predicted"/>
<evidence type="ECO:0000256" key="1">
    <source>
        <dbReference type="ARBA" id="ARBA00004442"/>
    </source>
</evidence>
<name>A0A8X8GLX9_ACIGI</name>
<comment type="subcellular location">
    <subcellularLocation>
        <location evidence="1">Cell outer membrane</location>
    </subcellularLocation>
</comment>
<dbReference type="Pfam" id="PF00691">
    <property type="entry name" value="OmpA"/>
    <property type="match status" value="1"/>
</dbReference>
<feature type="domain" description="OmpA-like" evidence="7">
    <location>
        <begin position="397"/>
        <end position="514"/>
    </location>
</feature>
<evidence type="ECO:0000313" key="9">
    <source>
        <dbReference type="Proteomes" id="UP000887320"/>
    </source>
</evidence>
<dbReference type="InterPro" id="IPR036737">
    <property type="entry name" value="OmpA-like_sf"/>
</dbReference>
<feature type="region of interest" description="Disordered" evidence="5">
    <location>
        <begin position="479"/>
        <end position="499"/>
    </location>
</feature>
<dbReference type="EMBL" id="JAHWXT010000006">
    <property type="protein sequence ID" value="MCF0265909.1"/>
    <property type="molecule type" value="Genomic_DNA"/>
</dbReference>
<sequence length="516" mass="54032">MNIIELLKERVTTKVLQGDLQFQDEKIGALSAFYPILLSVLKSKPELINTLQQNLNPRLGDIFSHQPETVAHFLGLVAGNAPTQEIETTLNHSIAPTLSLLADQAGSDGKHEIFDFIKAQWNNIQDALPAWATGLFATLGLSVGGLGFAATTQAAPVAEAVIPPVEPVAPIPVQSVSPTPVPLDTSTITTNSIQDEPKKSNWLLPIIALLVIAGLAALLFKQCSSKPPAGGDPVSSGASQAVADLQAAELQISTDAEGKLASCQAQSSSQSLLDSLKTSIASVFGQTDHCQLTASGAYAADLPDQNAVDQVLAKIKGIPNISLAWIGDQLTIQTADLAQAQKLADELKAVVPNLHISAQQTADANAAPTSSAANVDTSNSQADQALSSIQADKANVNDIAAALNLQVINFATGSSGIPEANKAILDKAANLLKQLPDAKLVVKGYTDNVGNADSNKKLSEKRAKSVVAYLVEKGVHTSQLTAEGHGQDNPIADNSTKEGQFKNRRIEFEVLGATTP</sequence>
<keyword evidence="6" id="KW-1133">Transmembrane helix</keyword>
<keyword evidence="2 4" id="KW-0472">Membrane</keyword>
<comment type="caution">
    <text evidence="8">The sequence shown here is derived from an EMBL/GenBank/DDBJ whole genome shotgun (WGS) entry which is preliminary data.</text>
</comment>
<gene>
    <name evidence="8" type="ORF">KW868_15795</name>
</gene>
<protein>
    <submittedName>
        <fullName evidence="8">OmpA family protein</fullName>
    </submittedName>
</protein>
<evidence type="ECO:0000256" key="2">
    <source>
        <dbReference type="ARBA" id="ARBA00023136"/>
    </source>
</evidence>
<evidence type="ECO:0000256" key="4">
    <source>
        <dbReference type="PROSITE-ProRule" id="PRU00473"/>
    </source>
</evidence>
<evidence type="ECO:0000256" key="5">
    <source>
        <dbReference type="SAM" id="MobiDB-lite"/>
    </source>
</evidence>
<dbReference type="GO" id="GO:0009279">
    <property type="term" value="C:cell outer membrane"/>
    <property type="evidence" value="ECO:0007669"/>
    <property type="project" value="UniProtKB-SubCell"/>
</dbReference>
<dbReference type="SUPFAM" id="SSF103088">
    <property type="entry name" value="OmpA-like"/>
    <property type="match status" value="1"/>
</dbReference>
<dbReference type="Gene3D" id="3.30.1330.60">
    <property type="entry name" value="OmpA-like domain"/>
    <property type="match status" value="1"/>
</dbReference>
<dbReference type="InterPro" id="IPR006664">
    <property type="entry name" value="OMP_bac"/>
</dbReference>
<evidence type="ECO:0000256" key="3">
    <source>
        <dbReference type="ARBA" id="ARBA00023237"/>
    </source>
</evidence>
<dbReference type="PANTHER" id="PTHR30329">
    <property type="entry name" value="STATOR ELEMENT OF FLAGELLAR MOTOR COMPLEX"/>
    <property type="match status" value="1"/>
</dbReference>
<reference evidence="8" key="1">
    <citation type="submission" date="2021-07" db="EMBL/GenBank/DDBJ databases">
        <authorList>
            <person name="Fernandez M."/>
            <person name="Pereira P."/>
            <person name="Torres Tejerizo G.A."/>
            <person name="Gonzalez P."/>
            <person name="Agostini E."/>
        </authorList>
    </citation>
    <scope>NUCLEOTIDE SEQUENCE</scope>
    <source>
        <strain evidence="8">SFC 500-1A</strain>
    </source>
</reference>
<keyword evidence="3" id="KW-0998">Cell outer membrane</keyword>
<evidence type="ECO:0000313" key="8">
    <source>
        <dbReference type="EMBL" id="MCF0265909.1"/>
    </source>
</evidence>
<dbReference type="AlphaFoldDB" id="A0A8X8GLX9"/>
<dbReference type="Proteomes" id="UP000887320">
    <property type="component" value="Unassembled WGS sequence"/>
</dbReference>
<dbReference type="PANTHER" id="PTHR30329:SF21">
    <property type="entry name" value="LIPOPROTEIN YIAD-RELATED"/>
    <property type="match status" value="1"/>
</dbReference>
<dbReference type="RefSeq" id="WP_234623898.1">
    <property type="nucleotide sequence ID" value="NZ_JAHWXT010000006.1"/>
</dbReference>
<dbReference type="PROSITE" id="PS51123">
    <property type="entry name" value="OMPA_2"/>
    <property type="match status" value="1"/>
</dbReference>